<dbReference type="EMBL" id="FRBT01000009">
    <property type="protein sequence ID" value="SHM77264.1"/>
    <property type="molecule type" value="Genomic_DNA"/>
</dbReference>
<comment type="similarity">
    <text evidence="3">Belongs to the acetolactate synthase small subunit family.</text>
</comment>
<dbReference type="InterPro" id="IPR027271">
    <property type="entry name" value="Acetolactate_synth/TF_NikR_C"/>
</dbReference>
<dbReference type="Pfam" id="PF10369">
    <property type="entry name" value="ALS_ss_C"/>
    <property type="match status" value="1"/>
</dbReference>
<dbReference type="NCBIfam" id="TIGR00119">
    <property type="entry name" value="acolac_sm"/>
    <property type="match status" value="1"/>
</dbReference>
<dbReference type="Gene3D" id="3.30.70.1150">
    <property type="entry name" value="ACT-like. Chain A, domain 2"/>
    <property type="match status" value="1"/>
</dbReference>
<keyword evidence="6" id="KW-1185">Reference proteome</keyword>
<evidence type="ECO:0000313" key="5">
    <source>
        <dbReference type="EMBL" id="SHM77264.1"/>
    </source>
</evidence>
<keyword evidence="3" id="KW-0100">Branched-chain amino acid biosynthesis</keyword>
<dbReference type="InterPro" id="IPR002912">
    <property type="entry name" value="ACT_dom"/>
</dbReference>
<keyword evidence="3" id="KW-0028">Amino-acid biosynthesis</keyword>
<dbReference type="InterPro" id="IPR004789">
    <property type="entry name" value="Acetalactate_synth_ssu"/>
</dbReference>
<dbReference type="Pfam" id="PF22629">
    <property type="entry name" value="ACT_AHAS_ss"/>
    <property type="match status" value="1"/>
</dbReference>
<name>A0A1M7LI19_9FLAO</name>
<organism evidence="5 6">
    <name type="scientific">Flavobacterium chilense</name>
    <dbReference type="NCBI Taxonomy" id="946677"/>
    <lineage>
        <taxon>Bacteria</taxon>
        <taxon>Pseudomonadati</taxon>
        <taxon>Bacteroidota</taxon>
        <taxon>Flavobacteriia</taxon>
        <taxon>Flavobacteriales</taxon>
        <taxon>Flavobacteriaceae</taxon>
        <taxon>Flavobacterium</taxon>
    </lineage>
</organism>
<comment type="pathway">
    <text evidence="3">Amino-acid biosynthesis; L-isoleucine biosynthesis; L-isoleucine from 2-oxobutanoate: step 1/4.</text>
</comment>
<evidence type="ECO:0000256" key="2">
    <source>
        <dbReference type="ARBA" id="ARBA00048670"/>
    </source>
</evidence>
<dbReference type="GO" id="GO:0009097">
    <property type="term" value="P:isoleucine biosynthetic process"/>
    <property type="evidence" value="ECO:0007669"/>
    <property type="project" value="UniProtKB-UniRule"/>
</dbReference>
<comment type="function">
    <text evidence="3">Catalyzes the conversion of 2 pyruvate molecules into acetolactate in the first common step of the biosynthetic pathway of the branched-amino acids such as leucine, isoleucine, and valine.</text>
</comment>
<evidence type="ECO:0000256" key="3">
    <source>
        <dbReference type="RuleBase" id="RU368092"/>
    </source>
</evidence>
<dbReference type="InterPro" id="IPR019455">
    <property type="entry name" value="Acetolactate_synth_ssu_C"/>
</dbReference>
<reference evidence="6" key="1">
    <citation type="submission" date="2016-11" db="EMBL/GenBank/DDBJ databases">
        <authorList>
            <person name="Varghese N."/>
            <person name="Submissions S."/>
        </authorList>
    </citation>
    <scope>NUCLEOTIDE SEQUENCE [LARGE SCALE GENOMIC DNA]</scope>
    <source>
        <strain evidence="6">DSM 24724</strain>
    </source>
</reference>
<dbReference type="Gene3D" id="3.30.70.260">
    <property type="match status" value="1"/>
</dbReference>
<dbReference type="EC" id="2.2.1.6" evidence="3"/>
<dbReference type="SUPFAM" id="SSF55021">
    <property type="entry name" value="ACT-like"/>
    <property type="match status" value="2"/>
</dbReference>
<gene>
    <name evidence="5" type="ORF">SAMN05444484_109108</name>
</gene>
<feature type="domain" description="ACT" evidence="4">
    <location>
        <begin position="6"/>
        <end position="85"/>
    </location>
</feature>
<dbReference type="InterPro" id="IPR054480">
    <property type="entry name" value="AHAS_small-like_ACT"/>
</dbReference>
<comment type="pathway">
    <text evidence="3">Amino-acid biosynthesis; L-valine biosynthesis; L-valine from pyruvate: step 1/4.</text>
</comment>
<dbReference type="OrthoDB" id="1523722at2"/>
<dbReference type="PROSITE" id="PS51671">
    <property type="entry name" value="ACT"/>
    <property type="match status" value="1"/>
</dbReference>
<dbReference type="InterPro" id="IPR045865">
    <property type="entry name" value="ACT-like_dom_sf"/>
</dbReference>
<dbReference type="Proteomes" id="UP000184028">
    <property type="component" value="Unassembled WGS sequence"/>
</dbReference>
<keyword evidence="3" id="KW-0808">Transferase</keyword>
<dbReference type="GO" id="GO:0003984">
    <property type="term" value="F:acetolactate synthase activity"/>
    <property type="evidence" value="ECO:0007669"/>
    <property type="project" value="UniProtKB-UniRule"/>
</dbReference>
<dbReference type="STRING" id="946677.SAMN05444484_109108"/>
<dbReference type="GO" id="GO:0005829">
    <property type="term" value="C:cytosol"/>
    <property type="evidence" value="ECO:0007669"/>
    <property type="project" value="TreeGrafter"/>
</dbReference>
<evidence type="ECO:0000256" key="1">
    <source>
        <dbReference type="ARBA" id="ARBA00011744"/>
    </source>
</evidence>
<dbReference type="RefSeq" id="WP_068840594.1">
    <property type="nucleotide sequence ID" value="NZ_FRBT01000009.1"/>
</dbReference>
<dbReference type="GO" id="GO:1990610">
    <property type="term" value="F:acetolactate synthase regulator activity"/>
    <property type="evidence" value="ECO:0007669"/>
    <property type="project" value="UniProtKB-UniRule"/>
</dbReference>
<dbReference type="GO" id="GO:0009099">
    <property type="term" value="P:L-valine biosynthetic process"/>
    <property type="evidence" value="ECO:0007669"/>
    <property type="project" value="UniProtKB-UniRule"/>
</dbReference>
<dbReference type="PANTHER" id="PTHR30239">
    <property type="entry name" value="ACETOLACTATE SYNTHASE SMALL SUBUNIT"/>
    <property type="match status" value="1"/>
</dbReference>
<sequence length="167" mass="19440">MKKEYTLTVYTEDQMGLLNKITIMLSRRKISLESLNISICETDKMYRCTLVIKETYETVRNIVLQIEKIIEVFSCYCSTNEEIIWKQIALFKVKTSGVISHENSDHVFKKYNVRYLTIEKDYTILEATGQENEINNLAVELKGFELIEFIKSARIALTLNSEAFEVS</sequence>
<dbReference type="PANTHER" id="PTHR30239:SF0">
    <property type="entry name" value="ACETOLACTATE SYNTHASE SMALL SUBUNIT 1, CHLOROPLASTIC"/>
    <property type="match status" value="1"/>
</dbReference>
<dbReference type="UniPathway" id="UPA00047">
    <property type="reaction ID" value="UER00055"/>
</dbReference>
<protein>
    <recommendedName>
        <fullName evidence="3">Acetolactate synthase small subunit</fullName>
        <shortName evidence="3">AHAS</shortName>
        <shortName evidence="3">ALS</shortName>
        <ecNumber evidence="3">2.2.1.6</ecNumber>
    </recommendedName>
    <alternativeName>
        <fullName evidence="3">Acetohydroxy-acid synthase small subunit</fullName>
    </alternativeName>
</protein>
<comment type="catalytic activity">
    <reaction evidence="2 3">
        <text>2 pyruvate + H(+) = (2S)-2-acetolactate + CO2</text>
        <dbReference type="Rhea" id="RHEA:25249"/>
        <dbReference type="ChEBI" id="CHEBI:15361"/>
        <dbReference type="ChEBI" id="CHEBI:15378"/>
        <dbReference type="ChEBI" id="CHEBI:16526"/>
        <dbReference type="ChEBI" id="CHEBI:58476"/>
        <dbReference type="EC" id="2.2.1.6"/>
    </reaction>
</comment>
<evidence type="ECO:0000313" key="6">
    <source>
        <dbReference type="Proteomes" id="UP000184028"/>
    </source>
</evidence>
<dbReference type="UniPathway" id="UPA00049">
    <property type="reaction ID" value="UER00059"/>
</dbReference>
<accession>A0A1M7LI19</accession>
<dbReference type="AlphaFoldDB" id="A0A1M7LI19"/>
<proteinExistence type="inferred from homology"/>
<evidence type="ECO:0000259" key="4">
    <source>
        <dbReference type="PROSITE" id="PS51671"/>
    </source>
</evidence>
<comment type="subunit">
    <text evidence="1 3">Dimer of large and small chains.</text>
</comment>